<dbReference type="OrthoDB" id="2005296at2"/>
<protein>
    <recommendedName>
        <fullName evidence="5">DUF4352 domain-containing protein</fullName>
    </recommendedName>
</protein>
<dbReference type="RefSeq" id="WP_117324109.1">
    <property type="nucleotide sequence ID" value="NZ_QVTD01000016.1"/>
</dbReference>
<evidence type="ECO:0000313" key="3">
    <source>
        <dbReference type="EMBL" id="RFU61305.1"/>
    </source>
</evidence>
<dbReference type="EMBL" id="QVTD01000016">
    <property type="protein sequence ID" value="RFU61305.1"/>
    <property type="molecule type" value="Genomic_DNA"/>
</dbReference>
<keyword evidence="2" id="KW-0472">Membrane</keyword>
<feature type="transmembrane region" description="Helical" evidence="2">
    <location>
        <begin position="18"/>
        <end position="36"/>
    </location>
</feature>
<keyword evidence="2" id="KW-1133">Transmembrane helix</keyword>
<organism evidence="3 4">
    <name type="scientific">Peribacillus glennii</name>
    <dbReference type="NCBI Taxonomy" id="2303991"/>
    <lineage>
        <taxon>Bacteria</taxon>
        <taxon>Bacillati</taxon>
        <taxon>Bacillota</taxon>
        <taxon>Bacilli</taxon>
        <taxon>Bacillales</taxon>
        <taxon>Bacillaceae</taxon>
        <taxon>Peribacillus</taxon>
    </lineage>
</organism>
<gene>
    <name evidence="3" type="ORF">D0466_19030</name>
</gene>
<feature type="region of interest" description="Disordered" evidence="1">
    <location>
        <begin position="38"/>
        <end position="71"/>
    </location>
</feature>
<comment type="caution">
    <text evidence="3">The sequence shown here is derived from an EMBL/GenBank/DDBJ whole genome shotgun (WGS) entry which is preliminary data.</text>
</comment>
<keyword evidence="2" id="KW-0812">Transmembrane</keyword>
<feature type="compositionally biased region" description="Basic and acidic residues" evidence="1">
    <location>
        <begin position="43"/>
        <end position="71"/>
    </location>
</feature>
<sequence length="181" mass="19607">MTIESQVNKVKVPFYKKWWVTLIAGIVIGGAIFGGGSNEATETDTKITDEKETTETAATEPKKEEKPAPKPVEKALTKVWENEQVIISFKEVSSEGMKFLVENKTDKTILIQGDSVAVNGFSSSDLTMSDPISPKSKGYAVAQTTELADAGEPTKVSGNLRVIDNDSYDTVNATFTDVPVK</sequence>
<reference evidence="3 4" key="1">
    <citation type="submission" date="2018-08" db="EMBL/GenBank/DDBJ databases">
        <title>Bacillus chawlae sp. nov., Bacillus glennii sp. nov., and Bacillus saganii sp. nov. Isolated from the Vehicle Assembly Building at Kennedy Space Center where the Viking Spacecraft were Assembled.</title>
        <authorList>
            <person name="Seuylemezian A."/>
            <person name="Vaishampayan P."/>
        </authorList>
    </citation>
    <scope>NUCLEOTIDE SEQUENCE [LARGE SCALE GENOMIC DNA]</scope>
    <source>
        <strain evidence="3 4">V44-8</strain>
    </source>
</reference>
<dbReference type="Proteomes" id="UP000262939">
    <property type="component" value="Unassembled WGS sequence"/>
</dbReference>
<name>A0A372L8R2_9BACI</name>
<proteinExistence type="predicted"/>
<dbReference type="AlphaFoldDB" id="A0A372L8R2"/>
<evidence type="ECO:0000256" key="1">
    <source>
        <dbReference type="SAM" id="MobiDB-lite"/>
    </source>
</evidence>
<evidence type="ECO:0008006" key="5">
    <source>
        <dbReference type="Google" id="ProtNLM"/>
    </source>
</evidence>
<keyword evidence="4" id="KW-1185">Reference proteome</keyword>
<evidence type="ECO:0000313" key="4">
    <source>
        <dbReference type="Proteomes" id="UP000262939"/>
    </source>
</evidence>
<accession>A0A372L8R2</accession>
<evidence type="ECO:0000256" key="2">
    <source>
        <dbReference type="SAM" id="Phobius"/>
    </source>
</evidence>